<dbReference type="GO" id="GO:0033065">
    <property type="term" value="C:Rad51C-XRCC3 complex"/>
    <property type="evidence" value="ECO:0007669"/>
    <property type="project" value="TreeGrafter"/>
</dbReference>
<name>A0A067BZT7_SAPPC</name>
<dbReference type="GO" id="GO:0000400">
    <property type="term" value="F:four-way junction DNA binding"/>
    <property type="evidence" value="ECO:0007669"/>
    <property type="project" value="TreeGrafter"/>
</dbReference>
<dbReference type="CDD" id="cd19491">
    <property type="entry name" value="XRCC3"/>
    <property type="match status" value="1"/>
</dbReference>
<dbReference type="Proteomes" id="UP000030745">
    <property type="component" value="Unassembled WGS sequence"/>
</dbReference>
<dbReference type="Gene3D" id="3.40.50.300">
    <property type="entry name" value="P-loop containing nucleotide triphosphate hydrolases"/>
    <property type="match status" value="1"/>
</dbReference>
<keyword evidence="6" id="KW-0539">Nucleus</keyword>
<dbReference type="OrthoDB" id="1861185at2759"/>
<dbReference type="PANTHER" id="PTHR46487:SF1">
    <property type="entry name" value="DNA REPAIR PROTEIN XRCC3"/>
    <property type="match status" value="1"/>
</dbReference>
<dbReference type="Pfam" id="PF08423">
    <property type="entry name" value="Rad51"/>
    <property type="match status" value="1"/>
</dbReference>
<evidence type="ECO:0000259" key="7">
    <source>
        <dbReference type="PROSITE" id="PS50162"/>
    </source>
</evidence>
<dbReference type="GO" id="GO:0140664">
    <property type="term" value="F:ATP-dependent DNA damage sensor activity"/>
    <property type="evidence" value="ECO:0007669"/>
    <property type="project" value="InterPro"/>
</dbReference>
<keyword evidence="3" id="KW-0227">DNA damage</keyword>
<dbReference type="RefSeq" id="XP_012205588.1">
    <property type="nucleotide sequence ID" value="XM_012350198.1"/>
</dbReference>
<dbReference type="PANTHER" id="PTHR46487">
    <property type="entry name" value="DNA REPAIR PROTEIN XRCC3"/>
    <property type="match status" value="1"/>
</dbReference>
<dbReference type="GO" id="GO:0090656">
    <property type="term" value="P:t-circle formation"/>
    <property type="evidence" value="ECO:0007669"/>
    <property type="project" value="TreeGrafter"/>
</dbReference>
<dbReference type="InterPro" id="IPR027417">
    <property type="entry name" value="P-loop_NTPase"/>
</dbReference>
<evidence type="ECO:0000256" key="6">
    <source>
        <dbReference type="ARBA" id="ARBA00023242"/>
    </source>
</evidence>
<dbReference type="PROSITE" id="PS50162">
    <property type="entry name" value="RECA_2"/>
    <property type="match status" value="1"/>
</dbReference>
<dbReference type="InterPro" id="IPR047348">
    <property type="entry name" value="XRCC3-like_C"/>
</dbReference>
<feature type="domain" description="RecA family profile 1" evidence="7">
    <location>
        <begin position="8"/>
        <end position="179"/>
    </location>
</feature>
<gene>
    <name evidence="8" type="ORF">SPRG_10550</name>
</gene>
<dbReference type="OMA" id="WANQVTV"/>
<evidence type="ECO:0000313" key="9">
    <source>
        <dbReference type="Proteomes" id="UP000030745"/>
    </source>
</evidence>
<evidence type="ECO:0000256" key="3">
    <source>
        <dbReference type="ARBA" id="ARBA00022763"/>
    </source>
</evidence>
<evidence type="ECO:0000256" key="5">
    <source>
        <dbReference type="ARBA" id="ARBA00023204"/>
    </source>
</evidence>
<protein>
    <recommendedName>
        <fullName evidence="7">RecA family profile 1 domain-containing protein</fullName>
    </recommendedName>
</protein>
<reference evidence="8 9" key="1">
    <citation type="journal article" date="2013" name="PLoS Genet.">
        <title>Distinctive expansion of potential virulence genes in the genome of the oomycete fish pathogen Saprolegnia parasitica.</title>
        <authorList>
            <person name="Jiang R.H."/>
            <person name="de Bruijn I."/>
            <person name="Haas B.J."/>
            <person name="Belmonte R."/>
            <person name="Lobach L."/>
            <person name="Christie J."/>
            <person name="van den Ackerveken G."/>
            <person name="Bottin A."/>
            <person name="Bulone V."/>
            <person name="Diaz-Moreno S.M."/>
            <person name="Dumas B."/>
            <person name="Fan L."/>
            <person name="Gaulin E."/>
            <person name="Govers F."/>
            <person name="Grenville-Briggs L.J."/>
            <person name="Horner N.R."/>
            <person name="Levin J.Z."/>
            <person name="Mammella M."/>
            <person name="Meijer H.J."/>
            <person name="Morris P."/>
            <person name="Nusbaum C."/>
            <person name="Oome S."/>
            <person name="Phillips A.J."/>
            <person name="van Rooyen D."/>
            <person name="Rzeszutek E."/>
            <person name="Saraiva M."/>
            <person name="Secombes C.J."/>
            <person name="Seidl M.F."/>
            <person name="Snel B."/>
            <person name="Stassen J.H."/>
            <person name="Sykes S."/>
            <person name="Tripathy S."/>
            <person name="van den Berg H."/>
            <person name="Vega-Arreguin J.C."/>
            <person name="Wawra S."/>
            <person name="Young S.K."/>
            <person name="Zeng Q."/>
            <person name="Dieguez-Uribeondo J."/>
            <person name="Russ C."/>
            <person name="Tyler B.M."/>
            <person name="van West P."/>
        </authorList>
    </citation>
    <scope>NUCLEOTIDE SEQUENCE [LARGE SCALE GENOMIC DNA]</scope>
    <source>
        <strain evidence="8 9">CBS 223.65</strain>
    </source>
</reference>
<dbReference type="GO" id="GO:0000722">
    <property type="term" value="P:telomere maintenance via recombination"/>
    <property type="evidence" value="ECO:0007669"/>
    <property type="project" value="TreeGrafter"/>
</dbReference>
<evidence type="ECO:0000256" key="1">
    <source>
        <dbReference type="ARBA" id="ARBA00004123"/>
    </source>
</evidence>
<dbReference type="GO" id="GO:0005524">
    <property type="term" value="F:ATP binding"/>
    <property type="evidence" value="ECO:0007669"/>
    <property type="project" value="UniProtKB-KW"/>
</dbReference>
<dbReference type="KEGG" id="spar:SPRG_10550"/>
<comment type="subcellular location">
    <subcellularLocation>
        <location evidence="1">Nucleus</location>
    </subcellularLocation>
</comment>
<evidence type="ECO:0000313" key="8">
    <source>
        <dbReference type="EMBL" id="KDO23773.1"/>
    </source>
</evidence>
<accession>A0A067BZT7</accession>
<dbReference type="EMBL" id="KK583250">
    <property type="protein sequence ID" value="KDO23773.1"/>
    <property type="molecule type" value="Genomic_DNA"/>
</dbReference>
<dbReference type="SUPFAM" id="SSF52540">
    <property type="entry name" value="P-loop containing nucleoside triphosphate hydrolases"/>
    <property type="match status" value="1"/>
</dbReference>
<keyword evidence="9" id="KW-1185">Reference proteome</keyword>
<dbReference type="VEuPathDB" id="FungiDB:SPRG_10550"/>
<keyword evidence="5" id="KW-0234">DNA repair</keyword>
<dbReference type="GO" id="GO:0005657">
    <property type="term" value="C:replication fork"/>
    <property type="evidence" value="ECO:0007669"/>
    <property type="project" value="TreeGrafter"/>
</dbReference>
<dbReference type="InterPro" id="IPR013632">
    <property type="entry name" value="Rad51_C"/>
</dbReference>
<sequence length="244" mass="26440">MQAIAIQEPATVATGCEAVDRLLEGGFPTGLVTEICGVAGSGKTQLCLQLLLRAQLPRESGGLEASSCYMYSDGLSPLKRLDQLASASAQPVSLDHIFLEAATDAPQLLHALKTRLPPLLDQRNVRLVVIDAITAVFRGVSVESASEAGDRTRVMFEMVNCMRILAARFNVAFVVVNQMTANMKVDDRDAAVPALGLAWSSCVNQRFQIAKTRHANVRSLKVLFSPYLAHDMLATFEITPEKLL</sequence>
<dbReference type="GO" id="GO:0045003">
    <property type="term" value="P:double-strand break repair via synthesis-dependent strand annealing"/>
    <property type="evidence" value="ECO:0007669"/>
    <property type="project" value="TreeGrafter"/>
</dbReference>
<keyword evidence="4" id="KW-0067">ATP-binding</keyword>
<organism evidence="8 9">
    <name type="scientific">Saprolegnia parasitica (strain CBS 223.65)</name>
    <dbReference type="NCBI Taxonomy" id="695850"/>
    <lineage>
        <taxon>Eukaryota</taxon>
        <taxon>Sar</taxon>
        <taxon>Stramenopiles</taxon>
        <taxon>Oomycota</taxon>
        <taxon>Saprolegniomycetes</taxon>
        <taxon>Saprolegniales</taxon>
        <taxon>Saprolegniaceae</taxon>
        <taxon>Saprolegnia</taxon>
    </lineage>
</organism>
<dbReference type="AlphaFoldDB" id="A0A067BZT7"/>
<dbReference type="InterPro" id="IPR020588">
    <property type="entry name" value="RecA_ATP-bd"/>
</dbReference>
<dbReference type="GeneID" id="24132656"/>
<proteinExistence type="predicted"/>
<dbReference type="GO" id="GO:0071140">
    <property type="term" value="P:resolution of mitotic recombination intermediates"/>
    <property type="evidence" value="ECO:0007669"/>
    <property type="project" value="TreeGrafter"/>
</dbReference>
<evidence type="ECO:0000256" key="2">
    <source>
        <dbReference type="ARBA" id="ARBA00022741"/>
    </source>
</evidence>
<keyword evidence="2" id="KW-0547">Nucleotide-binding</keyword>
<dbReference type="STRING" id="695850.A0A067BZT7"/>
<evidence type="ECO:0000256" key="4">
    <source>
        <dbReference type="ARBA" id="ARBA00022840"/>
    </source>
</evidence>